<evidence type="ECO:0000313" key="2">
    <source>
        <dbReference type="EMBL" id="RZO18499.1"/>
    </source>
</evidence>
<dbReference type="AlphaFoldDB" id="A0A520MBH2"/>
<evidence type="ECO:0008006" key="4">
    <source>
        <dbReference type="Google" id="ProtNLM"/>
    </source>
</evidence>
<feature type="transmembrane region" description="Helical" evidence="1">
    <location>
        <begin position="21"/>
        <end position="37"/>
    </location>
</feature>
<comment type="caution">
    <text evidence="2">The sequence shown here is derived from an EMBL/GenBank/DDBJ whole genome shotgun (WGS) entry which is preliminary data.</text>
</comment>
<proteinExistence type="predicted"/>
<organism evidence="2 3">
    <name type="scientific">SAR92 clade bacterium</name>
    <dbReference type="NCBI Taxonomy" id="2315479"/>
    <lineage>
        <taxon>Bacteria</taxon>
        <taxon>Pseudomonadati</taxon>
        <taxon>Pseudomonadota</taxon>
        <taxon>Gammaproteobacteria</taxon>
        <taxon>Cellvibrionales</taxon>
        <taxon>Porticoccaceae</taxon>
        <taxon>SAR92 clade</taxon>
    </lineage>
</organism>
<feature type="transmembrane region" description="Helical" evidence="1">
    <location>
        <begin position="188"/>
        <end position="210"/>
    </location>
</feature>
<evidence type="ECO:0000256" key="1">
    <source>
        <dbReference type="SAM" id="Phobius"/>
    </source>
</evidence>
<protein>
    <recommendedName>
        <fullName evidence="4">Shikimate kinase</fullName>
    </recommendedName>
</protein>
<keyword evidence="1" id="KW-1133">Transmembrane helix</keyword>
<name>A0A520MBH2_9GAMM</name>
<keyword evidence="1" id="KW-0472">Membrane</keyword>
<feature type="transmembrane region" description="Helical" evidence="1">
    <location>
        <begin position="98"/>
        <end position="116"/>
    </location>
</feature>
<dbReference type="Proteomes" id="UP000315889">
    <property type="component" value="Unassembled WGS sequence"/>
</dbReference>
<sequence>MSANGVKIGRYSFGKLELIKFVVYSALTINFFLYIGNDIEIASHTLYEGSTFLERTRAFATTIDLLAWFILLFLLELETYWLSEDSLSSVAWMVIRGVRGLCILFLAHTLYAYGVYLTEIYSAPSLQGVSNLCQLVGADKSYALNLAYSEITAENCATLSSANQFYFIDPPTFFIVQDAAGLMIEKELAWVDMVEAIVWIVILLIIEIMIRIQDKNISTGAGLVVLSKLKTLLFIVLWMAALYWLYRDHFMFAWDEFLWIAGFYVIGLNLSEWREEINENNSREPTHSV</sequence>
<dbReference type="EMBL" id="SHBP01000028">
    <property type="protein sequence ID" value="RZO18499.1"/>
    <property type="molecule type" value="Genomic_DNA"/>
</dbReference>
<accession>A0A520MBH2</accession>
<reference evidence="2 3" key="1">
    <citation type="submission" date="2019-02" db="EMBL/GenBank/DDBJ databases">
        <title>Prokaryotic population dynamics and viral predation in marine succession experiment using metagenomics: the confinement effect.</title>
        <authorList>
            <person name="Haro-Moreno J.M."/>
            <person name="Rodriguez-Valera F."/>
            <person name="Lopez-Perez M."/>
        </authorList>
    </citation>
    <scope>NUCLEOTIDE SEQUENCE [LARGE SCALE GENOMIC DNA]</scope>
    <source>
        <strain evidence="2">MED-G170</strain>
    </source>
</reference>
<feature type="transmembrane region" description="Helical" evidence="1">
    <location>
        <begin position="222"/>
        <end position="246"/>
    </location>
</feature>
<evidence type="ECO:0000313" key="3">
    <source>
        <dbReference type="Proteomes" id="UP000315889"/>
    </source>
</evidence>
<keyword evidence="1" id="KW-0812">Transmembrane</keyword>
<gene>
    <name evidence="2" type="ORF">EVB03_09815</name>
</gene>
<feature type="transmembrane region" description="Helical" evidence="1">
    <location>
        <begin position="57"/>
        <end position="77"/>
    </location>
</feature>